<evidence type="ECO:0000313" key="3">
    <source>
        <dbReference type="Proteomes" id="UP000011518"/>
    </source>
</evidence>
<accession>L9L1J1</accession>
<dbReference type="InParanoid" id="L9L1J1"/>
<evidence type="ECO:0000256" key="1">
    <source>
        <dbReference type="SAM" id="MobiDB-lite"/>
    </source>
</evidence>
<sequence length="279" mass="29925">MTNHWKDPILLNAFNSSKRPVSSGVYREKSLIVSPRLLCVSRVITPIGTPAHWSWCHWAPVCFLTVRPAHVEVAMSHGDWNLPHQPGQLPALSENMLSPGPYAVYREQTLTTLPKSGAHTVFPACSSGPKTEKKGASQPKARPGLLSILPAQHPAVVSTHVRPHEKGAGDTAVTGERGHALTLPCGWPYLAVYQDSARTSGQHHLPALPLLAGSPSERLCTLHAVGRQLAAASSLQRAPVATIGPVCSLVSSTQRGAWHPENTCKNRLDVEMSQGMSAA</sequence>
<dbReference type="EMBL" id="KB320557">
    <property type="protein sequence ID" value="ELW68833.1"/>
    <property type="molecule type" value="Genomic_DNA"/>
</dbReference>
<name>L9L1J1_TUPCH</name>
<dbReference type="AlphaFoldDB" id="L9L1J1"/>
<proteinExistence type="predicted"/>
<protein>
    <submittedName>
        <fullName evidence="2">Uncharacterized protein</fullName>
    </submittedName>
</protein>
<evidence type="ECO:0000313" key="2">
    <source>
        <dbReference type="EMBL" id="ELW68833.1"/>
    </source>
</evidence>
<reference evidence="3" key="2">
    <citation type="journal article" date="2013" name="Nat. Commun.">
        <title>Genome of the Chinese tree shrew.</title>
        <authorList>
            <person name="Fan Y."/>
            <person name="Huang Z.Y."/>
            <person name="Cao C.C."/>
            <person name="Chen C.S."/>
            <person name="Chen Y.X."/>
            <person name="Fan D.D."/>
            <person name="He J."/>
            <person name="Hou H.L."/>
            <person name="Hu L."/>
            <person name="Hu X.T."/>
            <person name="Jiang X.T."/>
            <person name="Lai R."/>
            <person name="Lang Y.S."/>
            <person name="Liang B."/>
            <person name="Liao S.G."/>
            <person name="Mu D."/>
            <person name="Ma Y.Y."/>
            <person name="Niu Y.Y."/>
            <person name="Sun X.Q."/>
            <person name="Xia J.Q."/>
            <person name="Xiao J."/>
            <person name="Xiong Z.Q."/>
            <person name="Xu L."/>
            <person name="Yang L."/>
            <person name="Zhang Y."/>
            <person name="Zhao W."/>
            <person name="Zhao X.D."/>
            <person name="Zheng Y.T."/>
            <person name="Zhou J.M."/>
            <person name="Zhu Y.B."/>
            <person name="Zhang G.J."/>
            <person name="Wang J."/>
            <person name="Yao Y.G."/>
        </authorList>
    </citation>
    <scope>NUCLEOTIDE SEQUENCE [LARGE SCALE GENOMIC DNA]</scope>
</reference>
<feature type="region of interest" description="Disordered" evidence="1">
    <location>
        <begin position="121"/>
        <end position="142"/>
    </location>
</feature>
<organism evidence="2 3">
    <name type="scientific">Tupaia chinensis</name>
    <name type="common">Chinese tree shrew</name>
    <name type="synonym">Tupaia belangeri chinensis</name>
    <dbReference type="NCBI Taxonomy" id="246437"/>
    <lineage>
        <taxon>Eukaryota</taxon>
        <taxon>Metazoa</taxon>
        <taxon>Chordata</taxon>
        <taxon>Craniata</taxon>
        <taxon>Vertebrata</taxon>
        <taxon>Euteleostomi</taxon>
        <taxon>Mammalia</taxon>
        <taxon>Eutheria</taxon>
        <taxon>Euarchontoglires</taxon>
        <taxon>Scandentia</taxon>
        <taxon>Tupaiidae</taxon>
        <taxon>Tupaia</taxon>
    </lineage>
</organism>
<reference evidence="3" key="1">
    <citation type="submission" date="2012-07" db="EMBL/GenBank/DDBJ databases">
        <title>Genome of the Chinese tree shrew, a rising model animal genetically related to primates.</title>
        <authorList>
            <person name="Zhang G."/>
            <person name="Fan Y."/>
            <person name="Yao Y."/>
            <person name="Huang Z."/>
        </authorList>
    </citation>
    <scope>NUCLEOTIDE SEQUENCE [LARGE SCALE GENOMIC DNA]</scope>
</reference>
<keyword evidence="3" id="KW-1185">Reference proteome</keyword>
<gene>
    <name evidence="2" type="ORF">TREES_T100005107</name>
</gene>
<dbReference type="Proteomes" id="UP000011518">
    <property type="component" value="Unassembled WGS sequence"/>
</dbReference>